<dbReference type="Pfam" id="PF03357">
    <property type="entry name" value="Snf7"/>
    <property type="match status" value="1"/>
</dbReference>
<protein>
    <recommendedName>
        <fullName evidence="5">Charged multivesicular body protein 7</fullName>
    </recommendedName>
</protein>
<keyword evidence="1" id="KW-0175">Coiled coil</keyword>
<dbReference type="PANTHER" id="PTHR22761:SF7">
    <property type="entry name" value="SNF7 FAMILY PROTEIN"/>
    <property type="match status" value="1"/>
</dbReference>
<dbReference type="GO" id="GO:0000815">
    <property type="term" value="C:ESCRT III complex"/>
    <property type="evidence" value="ECO:0007669"/>
    <property type="project" value="TreeGrafter"/>
</dbReference>
<dbReference type="InterPro" id="IPR005024">
    <property type="entry name" value="Snf7_fam"/>
</dbReference>
<keyword evidence="4" id="KW-1185">Reference proteome</keyword>
<dbReference type="EMBL" id="CM031816">
    <property type="protein sequence ID" value="KAG6644857.1"/>
    <property type="molecule type" value="Genomic_DNA"/>
</dbReference>
<evidence type="ECO:0008006" key="5">
    <source>
        <dbReference type="Google" id="ProtNLM"/>
    </source>
</evidence>
<organism evidence="3 4">
    <name type="scientific">Carya illinoinensis</name>
    <name type="common">Pecan</name>
    <dbReference type="NCBI Taxonomy" id="32201"/>
    <lineage>
        <taxon>Eukaryota</taxon>
        <taxon>Viridiplantae</taxon>
        <taxon>Streptophyta</taxon>
        <taxon>Embryophyta</taxon>
        <taxon>Tracheophyta</taxon>
        <taxon>Spermatophyta</taxon>
        <taxon>Magnoliopsida</taxon>
        <taxon>eudicotyledons</taxon>
        <taxon>Gunneridae</taxon>
        <taxon>Pentapetalae</taxon>
        <taxon>rosids</taxon>
        <taxon>fabids</taxon>
        <taxon>Fagales</taxon>
        <taxon>Juglandaceae</taxon>
        <taxon>Carya</taxon>
    </lineage>
</organism>
<comment type="caution">
    <text evidence="3">The sequence shown here is derived from an EMBL/GenBank/DDBJ whole genome shotgun (WGS) entry which is preliminary data.</text>
</comment>
<dbReference type="GO" id="GO:0009898">
    <property type="term" value="C:cytoplasmic side of plasma membrane"/>
    <property type="evidence" value="ECO:0007669"/>
    <property type="project" value="TreeGrafter"/>
</dbReference>
<feature type="region of interest" description="Disordered" evidence="2">
    <location>
        <begin position="414"/>
        <end position="442"/>
    </location>
</feature>
<dbReference type="Pfam" id="PF25880">
    <property type="entry name" value="WHD_CHMP7_1st"/>
    <property type="match status" value="1"/>
</dbReference>
<dbReference type="AlphaFoldDB" id="A0A8T1PU77"/>
<gene>
    <name evidence="3" type="ORF">CIPAW_08G082000</name>
</gene>
<reference evidence="3" key="1">
    <citation type="submission" date="2020-12" db="EMBL/GenBank/DDBJ databases">
        <title>WGS assembly of Carya illinoinensis cv. Pawnee.</title>
        <authorList>
            <person name="Platts A."/>
            <person name="Shu S."/>
            <person name="Wright S."/>
            <person name="Barry K."/>
            <person name="Edger P."/>
            <person name="Pires J.C."/>
            <person name="Schmutz J."/>
        </authorList>
    </citation>
    <scope>NUCLEOTIDE SEQUENCE</scope>
    <source>
        <tissue evidence="3">Leaf</tissue>
    </source>
</reference>
<dbReference type="GO" id="GO:0032511">
    <property type="term" value="P:late endosome to vacuole transport via multivesicular body sorting pathway"/>
    <property type="evidence" value="ECO:0007669"/>
    <property type="project" value="TreeGrafter"/>
</dbReference>
<dbReference type="GO" id="GO:0005771">
    <property type="term" value="C:multivesicular body"/>
    <property type="evidence" value="ECO:0007669"/>
    <property type="project" value="TreeGrafter"/>
</dbReference>
<evidence type="ECO:0000313" key="4">
    <source>
        <dbReference type="Proteomes" id="UP000811609"/>
    </source>
</evidence>
<feature type="compositionally biased region" description="Basic and acidic residues" evidence="2">
    <location>
        <begin position="428"/>
        <end position="442"/>
    </location>
</feature>
<dbReference type="GO" id="GO:0006900">
    <property type="term" value="P:vesicle budding from membrane"/>
    <property type="evidence" value="ECO:0007669"/>
    <property type="project" value="TreeGrafter"/>
</dbReference>
<evidence type="ECO:0000256" key="2">
    <source>
        <dbReference type="SAM" id="MobiDB-lite"/>
    </source>
</evidence>
<sequence length="442" mass="49708">MERERVREFIKKEVSDWDDDEAVATARFKAFSGQRSDWEPKYQFWKNLILNVARHLRLVIVRPHDIRNIWFNRGGLTPLCLDEVLLEMYREGELVRLGDLEDPTTSGTLSLLLRKVRRNLTLIRASPMPSLPALLQDHLVLNTLSKERAVEVVKQLCESHWTCSCIVTMKKFQDICGGPNEASAVLSHLSETGKARYLSIHKRGFLEGIKFSLSPAPVSNTSNLDYDVLHLVTTTERLQQQLDVIDRRCEMSRKSAIASLSSGNKTVALRHARELKLATQSREKCTSLLNRVEEVLNVIATAESTKKVSEAIQIGAQAIKENRVNLDEVEFCLQELEESIESQKQVDKALESIPSSNDIEDEDIEEEFKKLELEVGGGKLQVLNPKTRVDGPTGQVEVSVESLSDALSNVKLTGNTTGESAIENRMASMRENKSKDLELEAA</sequence>
<evidence type="ECO:0000313" key="3">
    <source>
        <dbReference type="EMBL" id="KAG6644857.1"/>
    </source>
</evidence>
<dbReference type="PANTHER" id="PTHR22761">
    <property type="entry name" value="CHARGED MULTIVESICULAR BODY PROTEIN"/>
    <property type="match status" value="1"/>
</dbReference>
<feature type="coiled-coil region" evidence="1">
    <location>
        <begin position="326"/>
        <end position="353"/>
    </location>
</feature>
<dbReference type="EMBL" id="CM031816">
    <property type="protein sequence ID" value="KAG6644856.1"/>
    <property type="molecule type" value="Genomic_DNA"/>
</dbReference>
<evidence type="ECO:0000256" key="1">
    <source>
        <dbReference type="SAM" id="Coils"/>
    </source>
</evidence>
<accession>A0A8T1PU77</accession>
<dbReference type="Proteomes" id="UP000811609">
    <property type="component" value="Chromosome 8"/>
</dbReference>
<proteinExistence type="predicted"/>
<name>A0A8T1PU77_CARIL</name>